<evidence type="ECO:0000256" key="1">
    <source>
        <dbReference type="ARBA" id="ARBA00004651"/>
    </source>
</evidence>
<sequence length="182" mass="18340">MITIAAVAAALLLALAAWRDVATRIIPDGLCAAIALLGVALRLGEGLPALLATLAAAAALFLGLLLLAMLGLMGGGDLKLATAIALGLPPLGVYQLVVATALAGGVLALLYVMLARVVRPAAGARAGPPAPATPPTARRRDAPLLRRVLAAEAWRLRRRGPLPYGVAIAAGGTLVLFRSLGT</sequence>
<feature type="domain" description="Prepilin type IV endopeptidase peptidase" evidence="7">
    <location>
        <begin position="9"/>
        <end position="109"/>
    </location>
</feature>
<evidence type="ECO:0000313" key="9">
    <source>
        <dbReference type="Proteomes" id="UP000597507"/>
    </source>
</evidence>
<keyword evidence="4 6" id="KW-1133">Transmembrane helix</keyword>
<keyword evidence="3 6" id="KW-0812">Transmembrane</keyword>
<dbReference type="EMBL" id="BMKS01000012">
    <property type="protein sequence ID" value="GGG43566.1"/>
    <property type="molecule type" value="Genomic_DNA"/>
</dbReference>
<organism evidence="8 9">
    <name type="scientific">Caldovatus sediminis</name>
    <dbReference type="NCBI Taxonomy" id="2041189"/>
    <lineage>
        <taxon>Bacteria</taxon>
        <taxon>Pseudomonadati</taxon>
        <taxon>Pseudomonadota</taxon>
        <taxon>Alphaproteobacteria</taxon>
        <taxon>Acetobacterales</taxon>
        <taxon>Roseomonadaceae</taxon>
        <taxon>Caldovatus</taxon>
    </lineage>
</organism>
<dbReference type="RefSeq" id="WP_188902356.1">
    <property type="nucleotide sequence ID" value="NZ_BMKS01000012.1"/>
</dbReference>
<feature type="transmembrane region" description="Helical" evidence="6">
    <location>
        <begin position="26"/>
        <end position="43"/>
    </location>
</feature>
<dbReference type="Pfam" id="PF01478">
    <property type="entry name" value="Peptidase_A24"/>
    <property type="match status" value="1"/>
</dbReference>
<dbReference type="GO" id="GO:0004190">
    <property type="term" value="F:aspartic-type endopeptidase activity"/>
    <property type="evidence" value="ECO:0007669"/>
    <property type="project" value="InterPro"/>
</dbReference>
<comment type="subcellular location">
    <subcellularLocation>
        <location evidence="1">Cell membrane</location>
        <topology evidence="1">Multi-pass membrane protein</topology>
    </subcellularLocation>
</comment>
<dbReference type="InterPro" id="IPR052218">
    <property type="entry name" value="Preflagellin_Peptidase"/>
</dbReference>
<name>A0A8J2ZE05_9PROT</name>
<evidence type="ECO:0000256" key="6">
    <source>
        <dbReference type="SAM" id="Phobius"/>
    </source>
</evidence>
<evidence type="ECO:0000313" key="8">
    <source>
        <dbReference type="EMBL" id="GGG43566.1"/>
    </source>
</evidence>
<reference evidence="8 9" key="1">
    <citation type="journal article" date="2014" name="Int. J. Syst. Evol. Microbiol.">
        <title>Complete genome sequence of Corynebacterium casei LMG S-19264T (=DSM 44701T), isolated from a smear-ripened cheese.</title>
        <authorList>
            <consortium name="US DOE Joint Genome Institute (JGI-PGF)"/>
            <person name="Walter F."/>
            <person name="Albersmeier A."/>
            <person name="Kalinowski J."/>
            <person name="Ruckert C."/>
        </authorList>
    </citation>
    <scope>NUCLEOTIDE SEQUENCE [LARGE SCALE GENOMIC DNA]</scope>
    <source>
        <strain evidence="8 9">CGMCC 1.16330</strain>
    </source>
</reference>
<dbReference type="AlphaFoldDB" id="A0A8J2ZE05"/>
<keyword evidence="5 6" id="KW-0472">Membrane</keyword>
<dbReference type="GO" id="GO:0005886">
    <property type="term" value="C:plasma membrane"/>
    <property type="evidence" value="ECO:0007669"/>
    <property type="project" value="UniProtKB-SubCell"/>
</dbReference>
<accession>A0A8J2ZE05</accession>
<feature type="transmembrane region" description="Helical" evidence="6">
    <location>
        <begin position="93"/>
        <end position="115"/>
    </location>
</feature>
<feature type="transmembrane region" description="Helical" evidence="6">
    <location>
        <begin position="50"/>
        <end position="73"/>
    </location>
</feature>
<evidence type="ECO:0000256" key="2">
    <source>
        <dbReference type="ARBA" id="ARBA00022475"/>
    </source>
</evidence>
<evidence type="ECO:0000256" key="3">
    <source>
        <dbReference type="ARBA" id="ARBA00022692"/>
    </source>
</evidence>
<keyword evidence="2" id="KW-1003">Cell membrane</keyword>
<gene>
    <name evidence="8" type="ORF">GCM10010964_33720</name>
</gene>
<dbReference type="InterPro" id="IPR000045">
    <property type="entry name" value="Prepilin_IV_endopep_pep"/>
</dbReference>
<dbReference type="PANTHER" id="PTHR36506">
    <property type="entry name" value="PREFLAGELLIN PEPTIDASE"/>
    <property type="match status" value="1"/>
</dbReference>
<comment type="caution">
    <text evidence="8">The sequence shown here is derived from an EMBL/GenBank/DDBJ whole genome shotgun (WGS) entry which is preliminary data.</text>
</comment>
<dbReference type="Proteomes" id="UP000597507">
    <property type="component" value="Unassembled WGS sequence"/>
</dbReference>
<protein>
    <submittedName>
        <fullName evidence="8">Prepilin peptidase</fullName>
    </submittedName>
</protein>
<feature type="transmembrane region" description="Helical" evidence="6">
    <location>
        <begin position="162"/>
        <end position="180"/>
    </location>
</feature>
<evidence type="ECO:0000256" key="5">
    <source>
        <dbReference type="ARBA" id="ARBA00023136"/>
    </source>
</evidence>
<evidence type="ECO:0000256" key="4">
    <source>
        <dbReference type="ARBA" id="ARBA00022989"/>
    </source>
</evidence>
<keyword evidence="9" id="KW-1185">Reference proteome</keyword>
<dbReference type="Gene3D" id="1.20.120.1220">
    <property type="match status" value="1"/>
</dbReference>
<evidence type="ECO:0000259" key="7">
    <source>
        <dbReference type="Pfam" id="PF01478"/>
    </source>
</evidence>
<proteinExistence type="predicted"/>
<dbReference type="PANTHER" id="PTHR36506:SF1">
    <property type="entry name" value="PREFLAGELLIN PEPTIDASE"/>
    <property type="match status" value="1"/>
</dbReference>